<feature type="chain" id="PRO_5034462823" description="Peptidase M43 pregnancy-associated plasma-A domain-containing protein" evidence="9">
    <location>
        <begin position="24"/>
        <end position="294"/>
    </location>
</feature>
<evidence type="ECO:0000256" key="9">
    <source>
        <dbReference type="SAM" id="SignalP"/>
    </source>
</evidence>
<dbReference type="GO" id="GO:0046872">
    <property type="term" value="F:metal ion binding"/>
    <property type="evidence" value="ECO:0007669"/>
    <property type="project" value="UniProtKB-KW"/>
</dbReference>
<evidence type="ECO:0000256" key="7">
    <source>
        <dbReference type="ARBA" id="ARBA00023049"/>
    </source>
</evidence>
<dbReference type="PANTHER" id="PTHR47466:SF1">
    <property type="entry name" value="METALLOPROTEASE MEP1 (AFU_ORTHOLOGUE AFUA_1G07730)-RELATED"/>
    <property type="match status" value="1"/>
</dbReference>
<evidence type="ECO:0000256" key="8">
    <source>
        <dbReference type="ARBA" id="ARBA00023157"/>
    </source>
</evidence>
<evidence type="ECO:0000259" key="10">
    <source>
        <dbReference type="Pfam" id="PF05572"/>
    </source>
</evidence>
<evidence type="ECO:0000256" key="1">
    <source>
        <dbReference type="ARBA" id="ARBA00008721"/>
    </source>
</evidence>
<evidence type="ECO:0000256" key="6">
    <source>
        <dbReference type="ARBA" id="ARBA00022833"/>
    </source>
</evidence>
<protein>
    <recommendedName>
        <fullName evidence="10">Peptidase M43 pregnancy-associated plasma-A domain-containing protein</fullName>
    </recommendedName>
</protein>
<proteinExistence type="inferred from homology"/>
<organism evidence="11 12">
    <name type="scientific">Rhizoctonia solani</name>
    <dbReference type="NCBI Taxonomy" id="456999"/>
    <lineage>
        <taxon>Eukaryota</taxon>
        <taxon>Fungi</taxon>
        <taxon>Dikarya</taxon>
        <taxon>Basidiomycota</taxon>
        <taxon>Agaricomycotina</taxon>
        <taxon>Agaricomycetes</taxon>
        <taxon>Cantharellales</taxon>
        <taxon>Ceratobasidiaceae</taxon>
        <taxon>Rhizoctonia</taxon>
    </lineage>
</organism>
<dbReference type="AlphaFoldDB" id="A0A8H3BPM7"/>
<accession>A0A8H3BPM7</accession>
<evidence type="ECO:0000313" key="12">
    <source>
        <dbReference type="Proteomes" id="UP000663840"/>
    </source>
</evidence>
<dbReference type="GO" id="GO:0006508">
    <property type="term" value="P:proteolysis"/>
    <property type="evidence" value="ECO:0007669"/>
    <property type="project" value="UniProtKB-KW"/>
</dbReference>
<evidence type="ECO:0000256" key="2">
    <source>
        <dbReference type="ARBA" id="ARBA00022670"/>
    </source>
</evidence>
<dbReference type="SUPFAM" id="SSF55486">
    <property type="entry name" value="Metalloproteases ('zincins'), catalytic domain"/>
    <property type="match status" value="1"/>
</dbReference>
<evidence type="ECO:0000256" key="5">
    <source>
        <dbReference type="ARBA" id="ARBA00022801"/>
    </source>
</evidence>
<feature type="domain" description="Peptidase M43 pregnancy-associated plasma-A" evidence="10">
    <location>
        <begin position="195"/>
        <end position="285"/>
    </location>
</feature>
<keyword evidence="8" id="KW-1015">Disulfide bond</keyword>
<feature type="signal peptide" evidence="9">
    <location>
        <begin position="1"/>
        <end position="23"/>
    </location>
</feature>
<dbReference type="GO" id="GO:0008237">
    <property type="term" value="F:metallopeptidase activity"/>
    <property type="evidence" value="ECO:0007669"/>
    <property type="project" value="UniProtKB-KW"/>
</dbReference>
<gene>
    <name evidence="11" type="ORF">RDB_LOCUS104594</name>
</gene>
<keyword evidence="6" id="KW-0862">Zinc</keyword>
<dbReference type="InterPro" id="IPR008754">
    <property type="entry name" value="Peptidase_M43"/>
</dbReference>
<keyword evidence="7" id="KW-0482">Metalloprotease</keyword>
<keyword evidence="2" id="KW-0645">Protease</keyword>
<dbReference type="EMBL" id="CAJMWR010003547">
    <property type="protein sequence ID" value="CAE6461947.1"/>
    <property type="molecule type" value="Genomic_DNA"/>
</dbReference>
<keyword evidence="3" id="KW-0479">Metal-binding</keyword>
<reference evidence="11" key="1">
    <citation type="submission" date="2021-01" db="EMBL/GenBank/DDBJ databases">
        <authorList>
            <person name="Kaushik A."/>
        </authorList>
    </citation>
    <scope>NUCLEOTIDE SEQUENCE</scope>
    <source>
        <strain evidence="11">AG1-1A</strain>
    </source>
</reference>
<dbReference type="Pfam" id="PF05572">
    <property type="entry name" value="Peptidase_M43"/>
    <property type="match status" value="1"/>
</dbReference>
<comment type="caution">
    <text evidence="11">The sequence shown here is derived from an EMBL/GenBank/DDBJ whole genome shotgun (WGS) entry which is preliminary data.</text>
</comment>
<keyword evidence="5" id="KW-0378">Hydrolase</keyword>
<keyword evidence="4 9" id="KW-0732">Signal</keyword>
<name>A0A8H3BPM7_9AGAM</name>
<evidence type="ECO:0000256" key="4">
    <source>
        <dbReference type="ARBA" id="ARBA00022729"/>
    </source>
</evidence>
<dbReference type="PANTHER" id="PTHR47466">
    <property type="match status" value="1"/>
</dbReference>
<evidence type="ECO:0000313" key="11">
    <source>
        <dbReference type="EMBL" id="CAE6461947.1"/>
    </source>
</evidence>
<dbReference type="CDD" id="cd04275">
    <property type="entry name" value="ZnMc_pappalysin_like"/>
    <property type="match status" value="1"/>
</dbReference>
<comment type="similarity">
    <text evidence="1">Belongs to the peptidase M43B family.</text>
</comment>
<dbReference type="Gene3D" id="3.40.390.10">
    <property type="entry name" value="Collagenase (Catalytic Domain)"/>
    <property type="match status" value="1"/>
</dbReference>
<dbReference type="InterPro" id="IPR024079">
    <property type="entry name" value="MetalloPept_cat_dom_sf"/>
</dbReference>
<dbReference type="Proteomes" id="UP000663840">
    <property type="component" value="Unassembled WGS sequence"/>
</dbReference>
<evidence type="ECO:0000256" key="3">
    <source>
        <dbReference type="ARBA" id="ARBA00022723"/>
    </source>
</evidence>
<sequence length="294" mass="32527">MNFIRLATVAMTLTSVLIEPIQARPGRCGSHPSYEQVKIDEASFQEKKNLSKAKQSALNLNVVIPVHWHAIQSGDSLAEGHIPESQVIDSIKVLNEDYATTGFSFKLESANYVTNATWFEAAGPDTDYPERVYQTEMKGKLHQGNATTLNIYTVGFTNISDPRLLGYATFPKSYIMDPLDDGVVILYSTVPGGSSDPNNLGRTLTHEVGHWMNLYHTFSESCDDDGDFVDDTPAQLNSTKGCPTVAPDSCPGRPGRDPIHNYMDYSSDICLTEFTPGQIRRMQESFISFRIDSA</sequence>